<dbReference type="InterPro" id="IPR043964">
    <property type="entry name" value="P-loop_TraG"/>
</dbReference>
<dbReference type="Pfam" id="PF11130">
    <property type="entry name" value="TraC_F_IV"/>
    <property type="match status" value="1"/>
</dbReference>
<reference evidence="2 3" key="1">
    <citation type="submission" date="2019-03" db="EMBL/GenBank/DDBJ databases">
        <title>Ramlibacter sp. 18x22-1, whole genome shotgun sequence.</title>
        <authorList>
            <person name="Zhang X."/>
            <person name="Feng G."/>
            <person name="Zhu H."/>
        </authorList>
    </citation>
    <scope>NUCLEOTIDE SEQUENCE [LARGE SCALE GENOMIC DNA]</scope>
    <source>
        <strain evidence="2 3">18x22-1</strain>
    </source>
</reference>
<dbReference type="OrthoDB" id="9816422at2"/>
<dbReference type="PANTHER" id="PTHR38467:SF1">
    <property type="entry name" value="CONJUGATIVE TRANSFER: ASSEMBLY"/>
    <property type="match status" value="1"/>
</dbReference>
<dbReference type="EMBL" id="SMLK01000004">
    <property type="protein sequence ID" value="TFZ00083.1"/>
    <property type="molecule type" value="Genomic_DNA"/>
</dbReference>
<gene>
    <name evidence="2" type="primary">traC</name>
    <name evidence="2" type="ORF">EZ216_13310</name>
</gene>
<dbReference type="Gene3D" id="3.40.50.300">
    <property type="entry name" value="P-loop containing nucleotide triphosphate hydrolases"/>
    <property type="match status" value="1"/>
</dbReference>
<protein>
    <submittedName>
        <fullName evidence="2">Type IV secretion system protein TraC</fullName>
    </submittedName>
</protein>
<dbReference type="InterPro" id="IPR053155">
    <property type="entry name" value="F-pilin_assembly_TraC"/>
</dbReference>
<dbReference type="NCBIfam" id="TIGR02746">
    <property type="entry name" value="TraC-F-type"/>
    <property type="match status" value="1"/>
</dbReference>
<evidence type="ECO:0000313" key="3">
    <source>
        <dbReference type="Proteomes" id="UP000297839"/>
    </source>
</evidence>
<comment type="caution">
    <text evidence="2">The sequence shown here is derived from an EMBL/GenBank/DDBJ whole genome shotgun (WGS) entry which is preliminary data.</text>
</comment>
<dbReference type="PANTHER" id="PTHR38467">
    <property type="match status" value="1"/>
</dbReference>
<feature type="domain" description="TraG P-loop" evidence="1">
    <location>
        <begin position="486"/>
        <end position="770"/>
    </location>
</feature>
<dbReference type="InterPro" id="IPR014117">
    <property type="entry name" value="TraC-F-type"/>
</dbReference>
<dbReference type="Pfam" id="PF19044">
    <property type="entry name" value="P-loop_TraG"/>
    <property type="match status" value="1"/>
</dbReference>
<dbReference type="InterPro" id="IPR025955">
    <property type="entry name" value="TraC/Conjuga_ATPase"/>
</dbReference>
<dbReference type="RefSeq" id="WP_135250270.1">
    <property type="nucleotide sequence ID" value="NZ_SMLK01000004.1"/>
</dbReference>
<dbReference type="AlphaFoldDB" id="A0A4Z0BL75"/>
<evidence type="ECO:0000313" key="2">
    <source>
        <dbReference type="EMBL" id="TFZ00083.1"/>
    </source>
</evidence>
<dbReference type="SUPFAM" id="SSF52540">
    <property type="entry name" value="P-loop containing nucleoside triphosphate hydrolases"/>
    <property type="match status" value="1"/>
</dbReference>
<accession>A0A4Z0BL75</accession>
<dbReference type="Proteomes" id="UP000297839">
    <property type="component" value="Unassembled WGS sequence"/>
</dbReference>
<dbReference type="InterPro" id="IPR027417">
    <property type="entry name" value="P-loop_NTPase"/>
</dbReference>
<sequence length="863" mass="96827">MAEAAMPGADRPPPLFGGLRDLLEALRRPAGGHPTVDANERATAMLGSWLKYSAYIDERSVFVNDDGVAFALEVHPQTGADQEMGQILAGLFNNAPADTGIQIQLLGSPRLEDMFEAYIEQRIPDEQLGDYLQGRDAQGGNPYREMARRRAAYLGQARKKSFAPSVGSLVRNFRCVLSVTMDGDPEDRVFLDNLEMLRSGVESTLKAANLPTRRWSATDLVNWCADLLNPRRLYGPSAKLRYDPYKEIRHQLVALDTRTSVRKDKVVLWSADTDDHVAIRTLTVRNYPESFALWGMNFLIGDVFQSALQYGCPFIVCIGARVPNRDAMKNRVQLKQARATQNAESPIAKFMPAFARQKRDWDAALRSLDQGGQLIDLYHTVTLFANNETLAREDQVVRSIWAAKGFDQSSMEMIQLPGLLMSLPMTLSRQMFKDINVLKLYATKTTHNAVHLAPFIGEWKGTPTPVMMLAGRRGQLISFDLFDNNQGNYNVAIAGASGSGKSVFVNDIASSYASVGGKVWIIDVGRSYVNLCEAFDGDFIEFTPERHMCVNPFTYVADIDEEMELLQPLIALMVSPKQELDNFTYSLIARAVARVWEQRGNEACMTDIHDLVKTGKIDDDEQYDQRVKDLASLLHPFTRHGAYGRYFDGPANIGFKNRFTVLEMEELNTKKDLRTVILYIMMFRITHDMYLSDRAQRKIVIIDEAWDLLGAQGGSDSAASAKFIDAGYRRARKYGGSFITATQNMSDYEMSTAASSALKNSDWRCYLRQKSESLEAMKANGQFKDDPGFFKMLQSLRTEKDVFSEVLISGPSGKAVARCYMDPYNLLRSSSNPADFTEVRRRREAGMSLHEALVDVLRARGKE</sequence>
<dbReference type="Gene3D" id="1.10.8.730">
    <property type="match status" value="1"/>
</dbReference>
<keyword evidence="3" id="KW-1185">Reference proteome</keyword>
<organism evidence="2 3">
    <name type="scientific">Ramlibacter humi</name>
    <dbReference type="NCBI Taxonomy" id="2530451"/>
    <lineage>
        <taxon>Bacteria</taxon>
        <taxon>Pseudomonadati</taxon>
        <taxon>Pseudomonadota</taxon>
        <taxon>Betaproteobacteria</taxon>
        <taxon>Burkholderiales</taxon>
        <taxon>Comamonadaceae</taxon>
        <taxon>Ramlibacter</taxon>
    </lineage>
</organism>
<evidence type="ECO:0000259" key="1">
    <source>
        <dbReference type="Pfam" id="PF19044"/>
    </source>
</evidence>
<proteinExistence type="predicted"/>
<name>A0A4Z0BL75_9BURK</name>